<evidence type="ECO:0000313" key="2">
    <source>
        <dbReference type="EMBL" id="QBM90973.1"/>
    </source>
</evidence>
<dbReference type="EMBL" id="CP034462">
    <property type="protein sequence ID" value="QBM90973.1"/>
    <property type="molecule type" value="Genomic_DNA"/>
</dbReference>
<dbReference type="AlphaFoldDB" id="A0A4V1AEZ9"/>
<dbReference type="Pfam" id="PF13540">
    <property type="entry name" value="RCC1_2"/>
    <property type="match status" value="2"/>
</dbReference>
<protein>
    <submittedName>
        <fullName evidence="2">Protein ATS1</fullName>
    </submittedName>
</protein>
<dbReference type="PRINTS" id="PR00633">
    <property type="entry name" value="RCCNDNSATION"/>
</dbReference>
<dbReference type="Proteomes" id="UP000292447">
    <property type="component" value="Chromosome VII"/>
</dbReference>
<evidence type="ECO:0000313" key="3">
    <source>
        <dbReference type="Proteomes" id="UP000292447"/>
    </source>
</evidence>
<accession>A0A4V1AEZ9</accession>
<feature type="repeat" description="RCC1" evidence="1">
    <location>
        <begin position="3"/>
        <end position="57"/>
    </location>
</feature>
<dbReference type="PROSITE" id="PS50012">
    <property type="entry name" value="RCC1_3"/>
    <property type="match status" value="2"/>
</dbReference>
<dbReference type="InterPro" id="IPR009091">
    <property type="entry name" value="RCC1/BLIP-II"/>
</dbReference>
<reference evidence="3" key="1">
    <citation type="submission" date="2019-03" db="EMBL/GenBank/DDBJ databases">
        <title>Snf2 controls pulcherriminic acid biosynthesis and connects pigmentation and antifungal activity of the yeast Metschnikowia pulcherrima.</title>
        <authorList>
            <person name="Gore-Lloyd D."/>
            <person name="Sumann I."/>
            <person name="Brachmann A.O."/>
            <person name="Schneeberger K."/>
            <person name="Ortiz-Merino R.A."/>
            <person name="Moreno-Beltran M."/>
            <person name="Schlaefli M."/>
            <person name="Kirner P."/>
            <person name="Santos Kron A."/>
            <person name="Wolfe K.H."/>
            <person name="Piel J."/>
            <person name="Ahrens C.H."/>
            <person name="Henk D."/>
            <person name="Freimoser F.M."/>
        </authorList>
    </citation>
    <scope>NUCLEOTIDE SEQUENCE [LARGE SCALE GENOMIC DNA]</scope>
    <source>
        <strain evidence="3">APC 1.2</strain>
    </source>
</reference>
<dbReference type="SUPFAM" id="SSF50985">
    <property type="entry name" value="RCC1/BLIP-II"/>
    <property type="match status" value="1"/>
</dbReference>
<dbReference type="InterPro" id="IPR051553">
    <property type="entry name" value="Ran_GTPase-activating"/>
</dbReference>
<dbReference type="STRING" id="2163413.A0A4V1AEZ9"/>
<sequence length="353" mass="38618">MSFQVLACGSNGSYQLGLGNDDDHDSLQAVIGLEEFACTKPKQFAFGGNHTFVLYPNGELFATGENKHGQCGVVTPETLKKFTRVPGSWKYVAAGWEFSVLCSFSDELYCCGYGPKGELGLGENRVSAHNLEKIELPEISRSASISEVKCSINHVVVKLDSGEFLGWGAARKGQLGIQEPVVTKSGKIKPKPALWKPQLLPFKAEAFCMGRDRTILVNDTITILGLEPLVLNVKAHTVKAMWSSIHYIQDNGKKHALDDGNRIVSVGNNLHGQCFDYDMMSPMKAFAVGSEHGLVLLGNNSVFAWGWGEHGNCGIMRDENVTFDYLNKIYEGVDEVVEIAGGLATTWLVVKKR</sequence>
<evidence type="ECO:0000256" key="1">
    <source>
        <dbReference type="PROSITE-ProRule" id="PRU00235"/>
    </source>
</evidence>
<dbReference type="Gene3D" id="2.130.10.30">
    <property type="entry name" value="Regulator of chromosome condensation 1/beta-lactamase-inhibitor protein II"/>
    <property type="match status" value="2"/>
</dbReference>
<name>A0A4V1AEZ9_9ASCO</name>
<proteinExistence type="predicted"/>
<gene>
    <name evidence="2" type="primary">MPUL0G00130</name>
    <name evidence="2" type="ORF">METSCH_G00130</name>
</gene>
<dbReference type="PANTHER" id="PTHR45982:SF1">
    <property type="entry name" value="REGULATOR OF CHROMOSOME CONDENSATION"/>
    <property type="match status" value="1"/>
</dbReference>
<keyword evidence="3" id="KW-1185">Reference proteome</keyword>
<dbReference type="InterPro" id="IPR000408">
    <property type="entry name" value="Reg_chr_condens"/>
</dbReference>
<dbReference type="PANTHER" id="PTHR45982">
    <property type="entry name" value="REGULATOR OF CHROMOSOME CONDENSATION"/>
    <property type="match status" value="1"/>
</dbReference>
<feature type="repeat" description="RCC1" evidence="1">
    <location>
        <begin position="162"/>
        <end position="220"/>
    </location>
</feature>
<organism evidence="2 3">
    <name type="scientific">Metschnikowia aff. pulcherrima</name>
    <dbReference type="NCBI Taxonomy" id="2163413"/>
    <lineage>
        <taxon>Eukaryota</taxon>
        <taxon>Fungi</taxon>
        <taxon>Dikarya</taxon>
        <taxon>Ascomycota</taxon>
        <taxon>Saccharomycotina</taxon>
        <taxon>Pichiomycetes</taxon>
        <taxon>Metschnikowiaceae</taxon>
        <taxon>Metschnikowia</taxon>
    </lineage>
</organism>